<reference evidence="2 3" key="1">
    <citation type="submission" date="2020-06" db="EMBL/GenBank/DDBJ databases">
        <authorList>
            <person name="Li R."/>
            <person name="Bekaert M."/>
        </authorList>
    </citation>
    <scope>NUCLEOTIDE SEQUENCE [LARGE SCALE GENOMIC DNA]</scope>
    <source>
        <strain evidence="3">wild</strain>
    </source>
</reference>
<gene>
    <name evidence="2" type="ORF">MCOR_43162</name>
</gene>
<dbReference type="EMBL" id="CACVKT020007649">
    <property type="protein sequence ID" value="CAC5409949.1"/>
    <property type="molecule type" value="Genomic_DNA"/>
</dbReference>
<dbReference type="Pfam" id="PF00612">
    <property type="entry name" value="IQ"/>
    <property type="match status" value="2"/>
</dbReference>
<feature type="compositionally biased region" description="Polar residues" evidence="1">
    <location>
        <begin position="496"/>
        <end position="517"/>
    </location>
</feature>
<sequence length="523" mass="60628">MDEISNVFSFLWNETKLDRIVSLFFVDLTIIQRIKTRETSSSKANKLAGAPKTLRHTLLSSNPDSEEGRISAAIEIQRNWRGYNSRSHIYETINPKVSKTAVYSDSRHHIAREQEFDGITDEEGEVIGPPKEDRLKQYYNDYLVEMQESDDPGPVMSYEEFCALYIQNWWKKHREKLQDKSPVQQIQYVPPKPQPVQIPVQISRPRRPLTERLAATIIQKSWRRHIDIQVYRYYRDLINFKARGNPALMLRCINPNEAKLLDGASGVHVKFRLAGERFPPNIYYKIFTHRPIQDMCANSPKNYTVSTVKLQMAKDVHSNVRGAPEAPDKNEWYKRVDNNGWRLVSDRLIHHLMADPVTWETSNKKYEFNHDKLKRIQDVSKLKKQRKIDWMQKMYKDGMLKAKSDDLETINLIEGAAAGMVATVEKMGPDALEDWEVDELLDWTTSLNFDDYLSSWKEVATSANSEKFIGKWETGVPEEDKMRIFTSADPYEFSLSPGQSRYQSTQQSRNTPASSVSGRIPVN</sequence>
<dbReference type="AlphaFoldDB" id="A0A6J8DPE6"/>
<dbReference type="InterPro" id="IPR000048">
    <property type="entry name" value="IQ_motif_EF-hand-BS"/>
</dbReference>
<feature type="region of interest" description="Disordered" evidence="1">
    <location>
        <begin position="495"/>
        <end position="523"/>
    </location>
</feature>
<dbReference type="SMART" id="SM00015">
    <property type="entry name" value="IQ"/>
    <property type="match status" value="2"/>
</dbReference>
<keyword evidence="3" id="KW-1185">Reference proteome</keyword>
<name>A0A6J8DPE6_MYTCO</name>
<evidence type="ECO:0000256" key="1">
    <source>
        <dbReference type="SAM" id="MobiDB-lite"/>
    </source>
</evidence>
<protein>
    <submittedName>
        <fullName evidence="2">Uncharacterized protein C11orf65,Uncharacterized protein C11orf65 homolog</fullName>
    </submittedName>
</protein>
<dbReference type="OrthoDB" id="10253073at2759"/>
<dbReference type="PANTHER" id="PTHR33504">
    <property type="entry name" value="NADH DEHYDROGENASE (UBIQUINONE) 1 BETA SUBCOMPLEX, 4"/>
    <property type="match status" value="1"/>
</dbReference>
<accession>A0A6J8DPE6</accession>
<dbReference type="CDD" id="cd21090">
    <property type="entry name" value="C11orf65"/>
    <property type="match status" value="1"/>
</dbReference>
<dbReference type="PROSITE" id="PS50096">
    <property type="entry name" value="IQ"/>
    <property type="match status" value="1"/>
</dbReference>
<proteinExistence type="predicted"/>
<evidence type="ECO:0000313" key="2">
    <source>
        <dbReference type="EMBL" id="CAC5409949.1"/>
    </source>
</evidence>
<organism evidence="2 3">
    <name type="scientific">Mytilus coruscus</name>
    <name type="common">Sea mussel</name>
    <dbReference type="NCBI Taxonomy" id="42192"/>
    <lineage>
        <taxon>Eukaryota</taxon>
        <taxon>Metazoa</taxon>
        <taxon>Spiralia</taxon>
        <taxon>Lophotrochozoa</taxon>
        <taxon>Mollusca</taxon>
        <taxon>Bivalvia</taxon>
        <taxon>Autobranchia</taxon>
        <taxon>Pteriomorphia</taxon>
        <taxon>Mytilida</taxon>
        <taxon>Mytiloidea</taxon>
        <taxon>Mytilidae</taxon>
        <taxon>Mytilinae</taxon>
        <taxon>Mytilus</taxon>
    </lineage>
</organism>
<evidence type="ECO:0000313" key="3">
    <source>
        <dbReference type="Proteomes" id="UP000507470"/>
    </source>
</evidence>
<dbReference type="PANTHER" id="PTHR33504:SF2">
    <property type="entry name" value="PROTEIN MFI"/>
    <property type="match status" value="1"/>
</dbReference>
<dbReference type="Proteomes" id="UP000507470">
    <property type="component" value="Unassembled WGS sequence"/>
</dbReference>